<dbReference type="EMBL" id="KE125465">
    <property type="protein sequence ID" value="EPB68280.1"/>
    <property type="molecule type" value="Genomic_DNA"/>
</dbReference>
<dbReference type="InterPro" id="IPR038168">
    <property type="entry name" value="TF_DP_C_sf"/>
</dbReference>
<dbReference type="GO" id="GO:0005667">
    <property type="term" value="C:transcription regulator complex"/>
    <property type="evidence" value="ECO:0007669"/>
    <property type="project" value="InterPro"/>
</dbReference>
<organism evidence="13 14">
    <name type="scientific">Ancylostoma ceylanicum</name>
    <dbReference type="NCBI Taxonomy" id="53326"/>
    <lineage>
        <taxon>Eukaryota</taxon>
        <taxon>Metazoa</taxon>
        <taxon>Ecdysozoa</taxon>
        <taxon>Nematoda</taxon>
        <taxon>Chromadorea</taxon>
        <taxon>Rhabditida</taxon>
        <taxon>Rhabditina</taxon>
        <taxon>Rhabditomorpha</taxon>
        <taxon>Strongyloidea</taxon>
        <taxon>Ancylostomatidae</taxon>
        <taxon>Ancylostomatinae</taxon>
        <taxon>Ancylostoma</taxon>
    </lineage>
</organism>
<evidence type="ECO:0000313" key="14">
    <source>
        <dbReference type="Proteomes" id="UP000054495"/>
    </source>
</evidence>
<evidence type="ECO:0000256" key="8">
    <source>
        <dbReference type="RuleBase" id="RU003796"/>
    </source>
</evidence>
<dbReference type="InterPro" id="IPR002738">
    <property type="entry name" value="RNase_P_p30"/>
</dbReference>
<feature type="coiled-coil region" evidence="9">
    <location>
        <begin position="165"/>
        <end position="192"/>
    </location>
</feature>
<proteinExistence type="inferred from homology"/>
<evidence type="ECO:0000256" key="6">
    <source>
        <dbReference type="ARBA" id="ARBA00023163"/>
    </source>
</evidence>
<dbReference type="SMART" id="SM01372">
    <property type="entry name" value="E2F_TDP"/>
    <property type="match status" value="1"/>
</dbReference>
<dbReference type="Pfam" id="PF02319">
    <property type="entry name" value="WHD_E2F_TDP"/>
    <property type="match status" value="1"/>
</dbReference>
<evidence type="ECO:0000256" key="1">
    <source>
        <dbReference type="ARBA" id="ARBA00004123"/>
    </source>
</evidence>
<keyword evidence="5 8" id="KW-0238">DNA-binding</keyword>
<accession>A0A0D6L8W6</accession>
<feature type="region of interest" description="Disordered" evidence="10">
    <location>
        <begin position="539"/>
        <end position="573"/>
    </location>
</feature>
<dbReference type="Gene3D" id="1.10.10.10">
    <property type="entry name" value="Winged helix-like DNA-binding domain superfamily/Winged helix DNA-binding domain"/>
    <property type="match status" value="1"/>
</dbReference>
<keyword evidence="4 8" id="KW-0805">Transcription regulation</keyword>
<dbReference type="InterPro" id="IPR037241">
    <property type="entry name" value="E2F-DP_heterodim"/>
</dbReference>
<evidence type="ECO:0000256" key="10">
    <source>
        <dbReference type="SAM" id="MobiDB-lite"/>
    </source>
</evidence>
<dbReference type="GO" id="GO:0000977">
    <property type="term" value="F:RNA polymerase II transcription regulatory region sequence-specific DNA binding"/>
    <property type="evidence" value="ECO:0007669"/>
    <property type="project" value="TreeGrafter"/>
</dbReference>
<dbReference type="SUPFAM" id="SSF46785">
    <property type="entry name" value="Winged helix' DNA-binding domain"/>
    <property type="match status" value="1"/>
</dbReference>
<comment type="subcellular location">
    <subcellularLocation>
        <location evidence="1 8">Nucleus</location>
    </subcellularLocation>
</comment>
<keyword evidence="14" id="KW-1185">Reference proteome</keyword>
<reference evidence="13 14" key="1">
    <citation type="submission" date="2013-05" db="EMBL/GenBank/DDBJ databases">
        <title>Draft genome of the parasitic nematode Anyclostoma ceylanicum.</title>
        <authorList>
            <person name="Mitreva M."/>
        </authorList>
    </citation>
    <scope>NUCLEOTIDE SEQUENCE [LARGE SCALE GENOMIC DNA]</scope>
</reference>
<feature type="domain" description="Transcription factor DP C-terminal" evidence="11">
    <location>
        <begin position="163"/>
        <end position="306"/>
    </location>
</feature>
<protein>
    <submittedName>
        <fullName evidence="13">Transcription factor E2F/dimerization partner</fullName>
    </submittedName>
</protein>
<dbReference type="GO" id="GO:0000981">
    <property type="term" value="F:DNA-binding transcription factor activity, RNA polymerase II-specific"/>
    <property type="evidence" value="ECO:0007669"/>
    <property type="project" value="TreeGrafter"/>
</dbReference>
<dbReference type="SUPFAM" id="SSF89550">
    <property type="entry name" value="PHP domain-like"/>
    <property type="match status" value="1"/>
</dbReference>
<dbReference type="CDD" id="cd14458">
    <property type="entry name" value="DP_DD"/>
    <property type="match status" value="1"/>
</dbReference>
<dbReference type="Gene3D" id="3.20.20.140">
    <property type="entry name" value="Metal-dependent hydrolases"/>
    <property type="match status" value="1"/>
</dbReference>
<name>A0A0D6L8W6_9BILA</name>
<keyword evidence="3" id="KW-0819">tRNA processing</keyword>
<dbReference type="SMART" id="SM01138">
    <property type="entry name" value="DP"/>
    <property type="match status" value="1"/>
</dbReference>
<sequence>MSDSLGHRMSFGNTSVVVKQEGVSYPIRASIPRRQAQPSTSKFPEVRVAPCFRPNDLLGCDLPLENKHSVDKSMGLRHFSTKVCEKVKEKGRTNYNQVADELVAEYFAANNMNSEEFLERQKFDQKNIRRRVYDALNVLLAMNIICKRKKDIDWVGLPATKAGEIKRLQEERTKLQERIRRKKETIQELIVQLVAYKSLVWKNRELERENGRPPENSILYLPFVIINTSKSTTVDCAVSGDRSEFLFNFDQPFEVHDDFEALKRLGYSHGLEHNTLNPEMMEHIDEFIPPALRGYIPKILGGEMSDWESRARSNPPPMQYVIREPPHGEKLHTMYEQTTSDHSSDGSYVEMAQPVYTVPDGYTYPLPAYETELGEEIDLVEHQEDYTGYSVAGTSSGYEVVDSGTIDRSQPLVMQHAASVPSRALSVAAVPEYSVDRPSTSKAQQTAQASSVKRPVFPVGTNQAYRKVPVEMQQDMIYVPMKSVEAAGNTFQYADLNIRHTGNADRTLAMVKRAIRMGYDTVAINIDIGDIVPEEAIEEHLLPKSNSEETGKPPPKKKARKNEDRKGREQQLPEPFVVDESLLDLTELEKQGKKFRQFRQSATVADAFSRITFTLNDATVIHNVFNNPRLRQFDLVAVRPADVNILTTLTRKTDAVDIITMNPETHVTWLHKSKFMEMIRVEGVGFEITYAPALSPENRRACLHSGRFLLRGLRGRSVVMTSGASSMYELRAPVDVMNMTILWGVSGADARPMISADAISMGSFQGGLPRNSSLDNAVNNTTQNVDLEH</sequence>
<evidence type="ECO:0000256" key="9">
    <source>
        <dbReference type="SAM" id="Coils"/>
    </source>
</evidence>
<dbReference type="InterPro" id="IPR016195">
    <property type="entry name" value="Pol/histidinol_Pase-like"/>
</dbReference>
<keyword evidence="7 8" id="KW-0539">Nucleus</keyword>
<evidence type="ECO:0000256" key="4">
    <source>
        <dbReference type="ARBA" id="ARBA00023015"/>
    </source>
</evidence>
<feature type="compositionally biased region" description="Basic and acidic residues" evidence="10">
    <location>
        <begin position="561"/>
        <end position="571"/>
    </location>
</feature>
<dbReference type="PANTHER" id="PTHR12548">
    <property type="entry name" value="TRANSCRIPTION FACTOR DP"/>
    <property type="match status" value="1"/>
</dbReference>
<feature type="region of interest" description="Disordered" evidence="10">
    <location>
        <begin position="770"/>
        <end position="789"/>
    </location>
</feature>
<dbReference type="Pfam" id="PF08781">
    <property type="entry name" value="DP"/>
    <property type="match status" value="1"/>
</dbReference>
<evidence type="ECO:0000259" key="11">
    <source>
        <dbReference type="SMART" id="SM01138"/>
    </source>
</evidence>
<feature type="compositionally biased region" description="Basic and acidic residues" evidence="10">
    <location>
        <begin position="539"/>
        <end position="551"/>
    </location>
</feature>
<dbReference type="FunFam" id="1.10.10.10:FF:000047">
    <property type="entry name" value="Transcription factor"/>
    <property type="match status" value="1"/>
</dbReference>
<dbReference type="InterPro" id="IPR003316">
    <property type="entry name" value="E2F_WHTH_DNA-bd_dom"/>
</dbReference>
<evidence type="ECO:0000313" key="13">
    <source>
        <dbReference type="EMBL" id="EPB68280.1"/>
    </source>
</evidence>
<dbReference type="InterPro" id="IPR036390">
    <property type="entry name" value="WH_DNA-bd_sf"/>
</dbReference>
<evidence type="ECO:0000259" key="12">
    <source>
        <dbReference type="SMART" id="SM01372"/>
    </source>
</evidence>
<dbReference type="GO" id="GO:0051726">
    <property type="term" value="P:regulation of cell cycle"/>
    <property type="evidence" value="ECO:0007669"/>
    <property type="project" value="InterPro"/>
</dbReference>
<keyword evidence="6 8" id="KW-0804">Transcription</keyword>
<dbReference type="SUPFAM" id="SSF144074">
    <property type="entry name" value="E2F-DP heterodimerization region"/>
    <property type="match status" value="1"/>
</dbReference>
<dbReference type="PANTHER" id="PTHR12548:SF9">
    <property type="entry name" value="TRANSCRIPTION FACTOR DP"/>
    <property type="match status" value="1"/>
</dbReference>
<dbReference type="InterPro" id="IPR014889">
    <property type="entry name" value="Transc_factor_DP_C"/>
</dbReference>
<dbReference type="Pfam" id="PF01876">
    <property type="entry name" value="RNase_P_p30"/>
    <property type="match status" value="1"/>
</dbReference>
<evidence type="ECO:0000256" key="3">
    <source>
        <dbReference type="ARBA" id="ARBA00022694"/>
    </source>
</evidence>
<evidence type="ECO:0000256" key="5">
    <source>
        <dbReference type="ARBA" id="ARBA00023125"/>
    </source>
</evidence>
<keyword evidence="9" id="KW-0175">Coiled coil</keyword>
<dbReference type="GO" id="GO:0005634">
    <property type="term" value="C:nucleus"/>
    <property type="evidence" value="ECO:0007669"/>
    <property type="project" value="UniProtKB-SubCell"/>
</dbReference>
<dbReference type="AlphaFoldDB" id="A0A0D6L8W6"/>
<dbReference type="Gene3D" id="1.20.140.80">
    <property type="entry name" value="Transcription factor DP"/>
    <property type="match status" value="1"/>
</dbReference>
<evidence type="ECO:0000256" key="2">
    <source>
        <dbReference type="ARBA" id="ARBA00010940"/>
    </source>
</evidence>
<dbReference type="InterPro" id="IPR036388">
    <property type="entry name" value="WH-like_DNA-bd_sf"/>
</dbReference>
<comment type="similarity">
    <text evidence="2 8">Belongs to the E2F/DP family.</text>
</comment>
<evidence type="ECO:0000256" key="7">
    <source>
        <dbReference type="ARBA" id="ARBA00023242"/>
    </source>
</evidence>
<dbReference type="GO" id="GO:0008033">
    <property type="term" value="P:tRNA processing"/>
    <property type="evidence" value="ECO:0007669"/>
    <property type="project" value="UniProtKB-KW"/>
</dbReference>
<feature type="domain" description="E2F/DP family winged-helix DNA-binding" evidence="12">
    <location>
        <begin position="71"/>
        <end position="156"/>
    </location>
</feature>
<dbReference type="Proteomes" id="UP000054495">
    <property type="component" value="Unassembled WGS sequence"/>
</dbReference>
<gene>
    <name evidence="13" type="ORF">ANCCEY_12628</name>
</gene>
<dbReference type="InterPro" id="IPR015648">
    <property type="entry name" value="Transcrpt_fac_DP"/>
</dbReference>